<feature type="domain" description="Peptidase M20 dimerisation" evidence="10">
    <location>
        <begin position="170"/>
        <end position="281"/>
    </location>
</feature>
<geneLocation type="plasmid" evidence="12">
    <name>pRIdsm_01</name>
</geneLocation>
<reference evidence="11 13" key="1">
    <citation type="submission" date="2015-04" db="EMBL/GenBank/DDBJ databases">
        <title>The draft genome sequence of Roseovarius indicus B108T.</title>
        <authorList>
            <person name="Li G."/>
            <person name="Lai Q."/>
            <person name="Shao Z."/>
            <person name="Yan P."/>
        </authorList>
    </citation>
    <scope>NUCLEOTIDE SEQUENCE [LARGE SCALE GENOMIC DNA]</scope>
    <source>
        <strain evidence="11 13">B108</strain>
    </source>
</reference>
<keyword evidence="4" id="KW-0055">Arginine biosynthesis</keyword>
<evidence type="ECO:0000256" key="8">
    <source>
        <dbReference type="ARBA" id="ARBA00022833"/>
    </source>
</evidence>
<evidence type="ECO:0000256" key="7">
    <source>
        <dbReference type="ARBA" id="ARBA00022801"/>
    </source>
</evidence>
<dbReference type="InterPro" id="IPR010169">
    <property type="entry name" value="AcOrn-deacetyl"/>
</dbReference>
<dbReference type="GO" id="GO:0008777">
    <property type="term" value="F:acetylornithine deacetylase activity"/>
    <property type="evidence" value="ECO:0007669"/>
    <property type="project" value="UniProtKB-EC"/>
</dbReference>
<dbReference type="Pfam" id="PF01546">
    <property type="entry name" value="Peptidase_M20"/>
    <property type="match status" value="1"/>
</dbReference>
<dbReference type="InterPro" id="IPR050072">
    <property type="entry name" value="Peptidase_M20A"/>
</dbReference>
<dbReference type="STRING" id="540747.SAMN04488031_11933"/>
<evidence type="ECO:0000256" key="4">
    <source>
        <dbReference type="ARBA" id="ARBA00022571"/>
    </source>
</evidence>
<dbReference type="GO" id="GO:0046872">
    <property type="term" value="F:metal ion binding"/>
    <property type="evidence" value="ECO:0007669"/>
    <property type="project" value="UniProtKB-KW"/>
</dbReference>
<keyword evidence="8" id="KW-0862">Zinc</keyword>
<dbReference type="Pfam" id="PF07687">
    <property type="entry name" value="M20_dimer"/>
    <property type="match status" value="1"/>
</dbReference>
<organism evidence="11 13">
    <name type="scientific">Roseovarius indicus</name>
    <dbReference type="NCBI Taxonomy" id="540747"/>
    <lineage>
        <taxon>Bacteria</taxon>
        <taxon>Pseudomonadati</taxon>
        <taxon>Pseudomonadota</taxon>
        <taxon>Alphaproteobacteria</taxon>
        <taxon>Rhodobacterales</taxon>
        <taxon>Roseobacteraceae</taxon>
        <taxon>Roseovarius</taxon>
    </lineage>
</organism>
<evidence type="ECO:0000313" key="13">
    <source>
        <dbReference type="Proteomes" id="UP000051401"/>
    </source>
</evidence>
<proteinExistence type="inferred from homology"/>
<dbReference type="AlphaFoldDB" id="A0A0T5P1T7"/>
<name>A0A0T5P1T7_9RHOB</name>
<dbReference type="InterPro" id="IPR011650">
    <property type="entry name" value="Peptidase_M20_dimer"/>
</dbReference>
<dbReference type="PANTHER" id="PTHR43808">
    <property type="entry name" value="ACETYLORNITHINE DEACETYLASE"/>
    <property type="match status" value="1"/>
</dbReference>
<protein>
    <submittedName>
        <fullName evidence="12">Acetylornithine deacetylase</fullName>
        <ecNumber evidence="12">3.5.1.16</ecNumber>
    </submittedName>
</protein>
<dbReference type="NCBIfam" id="TIGR01892">
    <property type="entry name" value="AcOrn-deacetyl"/>
    <property type="match status" value="1"/>
</dbReference>
<evidence type="ECO:0000313" key="14">
    <source>
        <dbReference type="Proteomes" id="UP000325785"/>
    </source>
</evidence>
<dbReference type="PANTHER" id="PTHR43808:SF31">
    <property type="entry name" value="N-ACETYL-L-CITRULLINE DEACETYLASE"/>
    <property type="match status" value="1"/>
</dbReference>
<dbReference type="PROSITE" id="PS00758">
    <property type="entry name" value="ARGE_DAPE_CPG2_1"/>
    <property type="match status" value="1"/>
</dbReference>
<keyword evidence="7 12" id="KW-0378">Hydrolase</keyword>
<evidence type="ECO:0000256" key="1">
    <source>
        <dbReference type="ARBA" id="ARBA00001947"/>
    </source>
</evidence>
<dbReference type="SUPFAM" id="SSF53187">
    <property type="entry name" value="Zn-dependent exopeptidases"/>
    <property type="match status" value="1"/>
</dbReference>
<evidence type="ECO:0000256" key="9">
    <source>
        <dbReference type="ARBA" id="ARBA00023285"/>
    </source>
</evidence>
<evidence type="ECO:0000313" key="12">
    <source>
        <dbReference type="EMBL" id="QEW29797.1"/>
    </source>
</evidence>
<dbReference type="InterPro" id="IPR001261">
    <property type="entry name" value="ArgE/DapE_CS"/>
</dbReference>
<comment type="similarity">
    <text evidence="2">Belongs to the peptidase M20A family. ArgE subfamily.</text>
</comment>
<dbReference type="Proteomes" id="UP000051401">
    <property type="component" value="Unassembled WGS sequence"/>
</dbReference>
<comment type="cofactor">
    <cofactor evidence="1">
        <name>Zn(2+)</name>
        <dbReference type="ChEBI" id="CHEBI:29105"/>
    </cofactor>
</comment>
<evidence type="ECO:0000256" key="5">
    <source>
        <dbReference type="ARBA" id="ARBA00022605"/>
    </source>
</evidence>
<dbReference type="CDD" id="cd03894">
    <property type="entry name" value="M20_ArgE"/>
    <property type="match status" value="1"/>
</dbReference>
<dbReference type="PATRIC" id="fig|540747.5.peg.3503"/>
<keyword evidence="9" id="KW-0170">Cobalt</keyword>
<reference evidence="12 14" key="2">
    <citation type="submission" date="2018-08" db="EMBL/GenBank/DDBJ databases">
        <title>Genetic Globetrotter - A new plasmid hitch-hiking vast phylogenetic and geographic distances.</title>
        <authorList>
            <person name="Vollmers J."/>
            <person name="Petersen J."/>
        </authorList>
    </citation>
    <scope>NUCLEOTIDE SEQUENCE [LARGE SCALE GENOMIC DNA]</scope>
    <source>
        <strain evidence="12 14">DSM 26383</strain>
        <plasmid evidence="12">pRIdsm_01</plasmid>
        <plasmid evidence="14">pridsm_01</plasmid>
    </source>
</reference>
<dbReference type="EC" id="3.5.1.16" evidence="12"/>
<dbReference type="Gene3D" id="3.30.70.360">
    <property type="match status" value="1"/>
</dbReference>
<accession>A0A0T5P1T7</accession>
<keyword evidence="13" id="KW-1185">Reference proteome</keyword>
<dbReference type="InterPro" id="IPR036264">
    <property type="entry name" value="Bact_exopeptidase_dim_dom"/>
</dbReference>
<dbReference type="PROSITE" id="PS00759">
    <property type="entry name" value="ARGE_DAPE_CPG2_2"/>
    <property type="match status" value="1"/>
</dbReference>
<dbReference type="KEGG" id="rid:RIdsm_05643"/>
<dbReference type="Gene3D" id="3.40.630.10">
    <property type="entry name" value="Zn peptidases"/>
    <property type="match status" value="1"/>
</dbReference>
<gene>
    <name evidence="12" type="primary">argE_3</name>
    <name evidence="12" type="ORF">RIdsm_05643</name>
    <name evidence="11" type="ORF">XM52_25725</name>
</gene>
<keyword evidence="6" id="KW-0479">Metal-binding</keyword>
<dbReference type="InterPro" id="IPR002933">
    <property type="entry name" value="Peptidase_M20"/>
</dbReference>
<evidence type="ECO:0000259" key="10">
    <source>
        <dbReference type="Pfam" id="PF07687"/>
    </source>
</evidence>
<dbReference type="Proteomes" id="UP000325785">
    <property type="component" value="Plasmid pRIdsm_01"/>
</dbReference>
<keyword evidence="3" id="KW-0963">Cytoplasm</keyword>
<evidence type="ECO:0000256" key="2">
    <source>
        <dbReference type="ARBA" id="ARBA00005691"/>
    </source>
</evidence>
<dbReference type="EMBL" id="LAXI01000028">
    <property type="protein sequence ID" value="KRS15078.1"/>
    <property type="molecule type" value="Genomic_DNA"/>
</dbReference>
<dbReference type="EMBL" id="CP031599">
    <property type="protein sequence ID" value="QEW29797.1"/>
    <property type="molecule type" value="Genomic_DNA"/>
</dbReference>
<keyword evidence="5" id="KW-0028">Amino-acid biosynthesis</keyword>
<dbReference type="NCBIfam" id="NF005710">
    <property type="entry name" value="PRK07522.1"/>
    <property type="match status" value="1"/>
</dbReference>
<evidence type="ECO:0000256" key="6">
    <source>
        <dbReference type="ARBA" id="ARBA00022723"/>
    </source>
</evidence>
<sequence>METGKILERLIAFPSVFTSEDYTAITDYAISLLAPLGIACHRIEAPGGGRAGLFAATGPAGPGGIMLSAHLDVVPVTGQSWQTDPFVATERDGRIFGRGTSDMKGFAAAAIRAMANASRRRLAQPIKLALSYDEEAGCVGISQMVSSLEKTIGLPDLCVVGEPTGMQIVTGHKGKVSRRIEFRGSAGHSAGAPGHVNALHLACDLVSALRVMQEGIAAKGPRAEGYGVPYSTIHVGSLKGGGALNMIPETATLEFEIRHLAEEDIDGLLHRIDALAAQIAGKARDTRPEAAVQITEFNRYPGFDIAPGPETELLAALGAHLPAGKVDYGTDGGVIAAQGIPVLVCGPGDISRAHRADEYVTNAELSECDAFLERLTEKLETGLPVTRPTSPPA</sequence>
<dbReference type="SUPFAM" id="SSF55031">
    <property type="entry name" value="Bacterial exopeptidase dimerisation domain"/>
    <property type="match status" value="1"/>
</dbReference>
<keyword evidence="12" id="KW-0614">Plasmid</keyword>
<dbReference type="RefSeq" id="WP_057820997.1">
    <property type="nucleotide sequence ID" value="NZ_CP031599.1"/>
</dbReference>
<dbReference type="GO" id="GO:0006526">
    <property type="term" value="P:L-arginine biosynthetic process"/>
    <property type="evidence" value="ECO:0007669"/>
    <property type="project" value="UniProtKB-KW"/>
</dbReference>
<evidence type="ECO:0000313" key="11">
    <source>
        <dbReference type="EMBL" id="KRS15078.1"/>
    </source>
</evidence>
<evidence type="ECO:0000256" key="3">
    <source>
        <dbReference type="ARBA" id="ARBA00022490"/>
    </source>
</evidence>
<dbReference type="OrthoDB" id="9809784at2"/>
<geneLocation type="plasmid" evidence="14">
    <name>pridsm_01</name>
</geneLocation>